<evidence type="ECO:0000259" key="8">
    <source>
        <dbReference type="PROSITE" id="PS01124"/>
    </source>
</evidence>
<sequence>MNIDKHIVKTVSILLFIFCSMGSRATTADKPYSYYFKQIGINERLSQSRVQAVLSDHKGYLWIGTQSGLNRYDRNMLTQYSDSKEQMLPSNDILFITEDALFNLWVATGKGICLYDRSNDRFTPVLVNDRKLLISSYLLTEQGIMLASNKAIYLYDYATRKINLLQALPEHKQNHYLCKMIRYDKQRILINTGYQVFFFNQKNHTVETVPFLKAETYTTVYMDSEKRLWASKFGGGLCCYKDGVLQREFNTSNSKLTYDVVYDIVEKDNQLWIVTDGGGVNIISLKNYAIDAIQQTQDDLRSLPTNAFFRIYKDPSENIWLGSIRSGLIGVREVYARSYRNVPFGNRYGLSNQTINSFFQDSDGFIWIGTDGGGINRFEPLSGTFVHYPSTQYEKVVSIVEYSSQELLYFSYNKGIFIFNKKNGQKRPFILIDRDTNDRNCISGFSTNILRIAKNKILFSGLNLYIYDMDTRKFSIAHSENTYFINNTPLFLSTEDNKTYLSTQSGIGVYDSNTDKFSTLFEAPYLTNDACIDCKGIFWLATTEGILRYNPVTKQHTHIQTDLFKEATSIIADRNGRIWIGTRQSLFIYSTQTKKFTILGETDGVLPNEYLFHAAMIDRTGNILMGGTAGMSIIHPSIRFNTASQQTIELLDVLLNGQPVPLKDDLQNGIDTIEIPWNFSSLQLKVLLNEKDVFRKSHFRFKIDGLNQRFANTASNSFSINYLPVGKYTITSSFYGQDTGWSAEQNLLLIIVTPPWWRTPWSYTLLILCIFTSVYFVNRYFTNKRKTAQAYEIEKIKNKSNEEKVTFLTNISHELRTPLTLICTPLKRIIDQNVHNEEENEQLTAIYRQAMQMNEIIDMALDVRKLEEGKEILHIKSYLLNEWIMEVAQKFMEEFKQKNIKLQFHLDNHIESVPFDKDKCNFVLSNFLMNALKFSESGTTTKISTQLSADGKQVSVSVSDQGIGLKGVDMNSLFTEFYQGFHDKGGSGIGLAYSKRLITLHKGNIHAMPNPGRGSTFRFELPLKQEEKQEKNNEEASAYLTYPDMKKTISFSTFSHLSILIVEDTPDLLNYMQKTMKEYFACTYIAKDGKRGLEQAMNKLPDIIVTDMMMPNMNGLELCHEIKQNLRISHIPVILLTAYSNQENMYESYKTGADAFLSKPFDMNTLLALIANQINIREQIKARYQGQSEVLPTLQETSFSNADETFLLKLNKLINDNIANPEMDVSFLASNLCISRSLLYNKVKSLTGMSSIDYINQMRIEKAITLMKTSTLTLTEISEQTGFSTLRYFSKMFKNIKGIIPSEYKKGLDL</sequence>
<dbReference type="SUPFAM" id="SSF46689">
    <property type="entry name" value="Homeodomain-like"/>
    <property type="match status" value="1"/>
</dbReference>
<dbReference type="InterPro" id="IPR009057">
    <property type="entry name" value="Homeodomain-like_sf"/>
</dbReference>
<feature type="signal peptide" evidence="7">
    <location>
        <begin position="1"/>
        <end position="25"/>
    </location>
</feature>
<dbReference type="SMART" id="SM00388">
    <property type="entry name" value="HisKA"/>
    <property type="match status" value="1"/>
</dbReference>
<dbReference type="InterPro" id="IPR036097">
    <property type="entry name" value="HisK_dim/P_sf"/>
</dbReference>
<dbReference type="GO" id="GO:0043565">
    <property type="term" value="F:sequence-specific DNA binding"/>
    <property type="evidence" value="ECO:0007669"/>
    <property type="project" value="InterPro"/>
</dbReference>
<dbReference type="InterPro" id="IPR036890">
    <property type="entry name" value="HATPase_C_sf"/>
</dbReference>
<dbReference type="SMART" id="SM00448">
    <property type="entry name" value="REC"/>
    <property type="match status" value="1"/>
</dbReference>
<dbReference type="PROSITE" id="PS50109">
    <property type="entry name" value="HIS_KIN"/>
    <property type="match status" value="1"/>
</dbReference>
<evidence type="ECO:0000256" key="5">
    <source>
        <dbReference type="ARBA" id="ARBA00023163"/>
    </source>
</evidence>
<dbReference type="STRING" id="693979.Bache_1381"/>
<keyword evidence="11" id="KW-0808">Transferase</keyword>
<keyword evidence="11" id="KW-0418">Kinase</keyword>
<dbReference type="Pfam" id="PF00072">
    <property type="entry name" value="Response_reg"/>
    <property type="match status" value="1"/>
</dbReference>
<dbReference type="InterPro" id="IPR011110">
    <property type="entry name" value="Reg_prop"/>
</dbReference>
<dbReference type="Pfam" id="PF00512">
    <property type="entry name" value="HisKA"/>
    <property type="match status" value="1"/>
</dbReference>
<dbReference type="Gene3D" id="3.40.50.2300">
    <property type="match status" value="1"/>
</dbReference>
<dbReference type="eggNOG" id="COG3292">
    <property type="taxonomic scope" value="Bacteria"/>
</dbReference>
<dbReference type="EMBL" id="CP002352">
    <property type="protein sequence ID" value="ADV43386.1"/>
    <property type="molecule type" value="Genomic_DNA"/>
</dbReference>
<dbReference type="InterPro" id="IPR001789">
    <property type="entry name" value="Sig_transdc_resp-reg_receiver"/>
</dbReference>
<evidence type="ECO:0000313" key="11">
    <source>
        <dbReference type="EMBL" id="ADV43386.1"/>
    </source>
</evidence>
<protein>
    <recommendedName>
        <fullName evidence="2">histidine kinase</fullName>
        <ecNumber evidence="2">2.7.13.3</ecNumber>
    </recommendedName>
</protein>
<dbReference type="InterPro" id="IPR004358">
    <property type="entry name" value="Sig_transdc_His_kin-like_C"/>
</dbReference>
<dbReference type="InterPro" id="IPR018060">
    <property type="entry name" value="HTH_AraC"/>
</dbReference>
<organism evidence="11 12">
    <name type="scientific">Bacteroides helcogenes (strain ATCC 35417 / DSM 20613 / JCM 6297 / CCUG 15421 / P 36-108)</name>
    <dbReference type="NCBI Taxonomy" id="693979"/>
    <lineage>
        <taxon>Bacteria</taxon>
        <taxon>Pseudomonadati</taxon>
        <taxon>Bacteroidota</taxon>
        <taxon>Bacteroidia</taxon>
        <taxon>Bacteroidales</taxon>
        <taxon>Bacteroidaceae</taxon>
        <taxon>Bacteroides</taxon>
    </lineage>
</organism>
<keyword evidence="4" id="KW-0805">Transcription regulation</keyword>
<name>E6SUM2_BACT6</name>
<dbReference type="InterPro" id="IPR015943">
    <property type="entry name" value="WD40/YVTN_repeat-like_dom_sf"/>
</dbReference>
<dbReference type="PANTHER" id="PTHR43547">
    <property type="entry name" value="TWO-COMPONENT HISTIDINE KINASE"/>
    <property type="match status" value="1"/>
</dbReference>
<feature type="domain" description="Histidine kinase" evidence="9">
    <location>
        <begin position="810"/>
        <end position="1025"/>
    </location>
</feature>
<reference evidence="11 12" key="2">
    <citation type="journal article" date="2011" name="Stand. Genomic Sci.">
        <title>Complete genome sequence of Bacteroides helcogenes type strain (P 36-108).</title>
        <authorList>
            <person name="Pati A."/>
            <person name="Gronow S."/>
            <person name="Zeytun A."/>
            <person name="Lapidus A."/>
            <person name="Nolan M."/>
            <person name="Hammon N."/>
            <person name="Deshpande S."/>
            <person name="Cheng J.F."/>
            <person name="Tapia R."/>
            <person name="Han C."/>
            <person name="Goodwin L."/>
            <person name="Pitluck S."/>
            <person name="Liolios K."/>
            <person name="Pagani I."/>
            <person name="Ivanova N."/>
            <person name="Mavromatis K."/>
            <person name="Chen A."/>
            <person name="Palaniappan K."/>
            <person name="Land M."/>
            <person name="Hauser L."/>
            <person name="Chang Y.J."/>
            <person name="Jeffries C.D."/>
            <person name="Detter J.C."/>
            <person name="Brambilla E."/>
            <person name="Rohde M."/>
            <person name="Goker M."/>
            <person name="Woyke T."/>
            <person name="Bristow J."/>
            <person name="Eisen J.A."/>
            <person name="Markowitz V."/>
            <person name="Hugenholtz P."/>
            <person name="Kyrpides N.C."/>
            <person name="Klenk H.P."/>
            <person name="Lucas S."/>
        </authorList>
    </citation>
    <scope>NUCLEOTIDE SEQUENCE [LARGE SCALE GENOMIC DNA]</scope>
    <source>
        <strain evidence="12">ATCC 35417 / DSM 20613 / JCM 6297 / CCUG 15421 / P 36-108</strain>
    </source>
</reference>
<feature type="modified residue" description="4-aspartylphosphate" evidence="6">
    <location>
        <position position="1107"/>
    </location>
</feature>
<evidence type="ECO:0000256" key="1">
    <source>
        <dbReference type="ARBA" id="ARBA00000085"/>
    </source>
</evidence>
<dbReference type="InterPro" id="IPR013783">
    <property type="entry name" value="Ig-like_fold"/>
</dbReference>
<dbReference type="GO" id="GO:0000155">
    <property type="term" value="F:phosphorelay sensor kinase activity"/>
    <property type="evidence" value="ECO:0007669"/>
    <property type="project" value="InterPro"/>
</dbReference>
<dbReference type="Proteomes" id="UP000008630">
    <property type="component" value="Chromosome"/>
</dbReference>
<dbReference type="PATRIC" id="fig|693979.3.peg.1463"/>
<dbReference type="SUPFAM" id="SSF47384">
    <property type="entry name" value="Homodimeric domain of signal transducing histidine kinase"/>
    <property type="match status" value="1"/>
</dbReference>
<dbReference type="Gene3D" id="2.130.10.10">
    <property type="entry name" value="YVTN repeat-like/Quinoprotein amine dehydrogenase"/>
    <property type="match status" value="2"/>
</dbReference>
<keyword evidence="7" id="KW-0732">Signal</keyword>
<dbReference type="InterPro" id="IPR003594">
    <property type="entry name" value="HATPase_dom"/>
</dbReference>
<accession>E6SUM2</accession>
<evidence type="ECO:0000259" key="10">
    <source>
        <dbReference type="PROSITE" id="PS50110"/>
    </source>
</evidence>
<evidence type="ECO:0000313" key="12">
    <source>
        <dbReference type="Proteomes" id="UP000008630"/>
    </source>
</evidence>
<dbReference type="KEGG" id="bhl:Bache_1381"/>
<feature type="domain" description="HTH araC/xylS-type" evidence="8">
    <location>
        <begin position="1208"/>
        <end position="1307"/>
    </location>
</feature>
<dbReference type="RefSeq" id="WP_013546980.1">
    <property type="nucleotide sequence ID" value="NC_014933.1"/>
</dbReference>
<comment type="catalytic activity">
    <reaction evidence="1">
        <text>ATP + protein L-histidine = ADP + protein N-phospho-L-histidine.</text>
        <dbReference type="EC" id="2.7.13.3"/>
    </reaction>
</comment>
<evidence type="ECO:0000256" key="2">
    <source>
        <dbReference type="ARBA" id="ARBA00012438"/>
    </source>
</evidence>
<dbReference type="InterPro" id="IPR005467">
    <property type="entry name" value="His_kinase_dom"/>
</dbReference>
<dbReference type="SUPFAM" id="SSF52172">
    <property type="entry name" value="CheY-like"/>
    <property type="match status" value="1"/>
</dbReference>
<dbReference type="Pfam" id="PF07494">
    <property type="entry name" value="Reg_prop"/>
    <property type="match status" value="2"/>
</dbReference>
<dbReference type="Gene3D" id="3.30.565.10">
    <property type="entry name" value="Histidine kinase-like ATPase, C-terminal domain"/>
    <property type="match status" value="1"/>
</dbReference>
<dbReference type="EC" id="2.7.13.3" evidence="2"/>
<keyword evidence="3 6" id="KW-0597">Phosphoprotein</keyword>
<reference key="1">
    <citation type="submission" date="2010-11" db="EMBL/GenBank/DDBJ databases">
        <title>The complete genome of Bacteroides helcogenes P 36-108.</title>
        <authorList>
            <consortium name="US DOE Joint Genome Institute (JGI-PGF)"/>
            <person name="Lucas S."/>
            <person name="Copeland A."/>
            <person name="Lapidus A."/>
            <person name="Bruce D."/>
            <person name="Goodwin L."/>
            <person name="Pitluck S."/>
            <person name="Kyrpides N."/>
            <person name="Mavromatis K."/>
            <person name="Ivanova N."/>
            <person name="Zeytun A."/>
            <person name="Brettin T."/>
            <person name="Detter J.C."/>
            <person name="Tapia R."/>
            <person name="Han C."/>
            <person name="Land M."/>
            <person name="Hauser L."/>
            <person name="Markowitz V."/>
            <person name="Cheng J.-F."/>
            <person name="Hugenholtz P."/>
            <person name="Woyke T."/>
            <person name="Wu D."/>
            <person name="Gronow S."/>
            <person name="Wellnitz S."/>
            <person name="Brambilla E."/>
            <person name="Klenk H.-P."/>
            <person name="Eisen J.A."/>
        </authorList>
    </citation>
    <scope>NUCLEOTIDE SEQUENCE</scope>
    <source>
        <strain>P 36-108</strain>
    </source>
</reference>
<dbReference type="SMART" id="SM00342">
    <property type="entry name" value="HTH_ARAC"/>
    <property type="match status" value="1"/>
</dbReference>
<dbReference type="PANTHER" id="PTHR43547:SF2">
    <property type="entry name" value="HYBRID SIGNAL TRANSDUCTION HISTIDINE KINASE C"/>
    <property type="match status" value="1"/>
</dbReference>
<feature type="domain" description="Response regulatory" evidence="10">
    <location>
        <begin position="1058"/>
        <end position="1174"/>
    </location>
</feature>
<evidence type="ECO:0000256" key="6">
    <source>
        <dbReference type="PROSITE-ProRule" id="PRU00169"/>
    </source>
</evidence>
<dbReference type="Gene3D" id="2.60.40.10">
    <property type="entry name" value="Immunoglobulins"/>
    <property type="match status" value="1"/>
</dbReference>
<dbReference type="FunFam" id="2.130.10.10:FF:000891">
    <property type="entry name" value="Two-component system sensor histidine kinase/response regulator, hybrid (One-component system)"/>
    <property type="match status" value="1"/>
</dbReference>
<dbReference type="SUPFAM" id="SSF101898">
    <property type="entry name" value="NHL repeat"/>
    <property type="match status" value="1"/>
</dbReference>
<dbReference type="eggNOG" id="COG0745">
    <property type="taxonomic scope" value="Bacteria"/>
</dbReference>
<keyword evidence="12" id="KW-1185">Reference proteome</keyword>
<feature type="chain" id="PRO_5003211525" description="histidine kinase" evidence="7">
    <location>
        <begin position="26"/>
        <end position="1310"/>
    </location>
</feature>
<evidence type="ECO:0000256" key="4">
    <source>
        <dbReference type="ARBA" id="ARBA00023015"/>
    </source>
</evidence>
<dbReference type="SUPFAM" id="SSF63829">
    <property type="entry name" value="Calcium-dependent phosphotriesterase"/>
    <property type="match status" value="1"/>
</dbReference>
<dbReference type="HOGENOM" id="CLU_000445_28_1_10"/>
<keyword evidence="5" id="KW-0804">Transcription</keyword>
<dbReference type="InterPro" id="IPR011006">
    <property type="entry name" value="CheY-like_superfamily"/>
</dbReference>
<dbReference type="InterPro" id="IPR003661">
    <property type="entry name" value="HisK_dim/P_dom"/>
</dbReference>
<dbReference type="GO" id="GO:0003700">
    <property type="term" value="F:DNA-binding transcription factor activity"/>
    <property type="evidence" value="ECO:0007669"/>
    <property type="project" value="InterPro"/>
</dbReference>
<dbReference type="SUPFAM" id="SSF55874">
    <property type="entry name" value="ATPase domain of HSP90 chaperone/DNA topoisomerase II/histidine kinase"/>
    <property type="match status" value="1"/>
</dbReference>
<evidence type="ECO:0000259" key="9">
    <source>
        <dbReference type="PROSITE" id="PS50109"/>
    </source>
</evidence>
<dbReference type="Pfam" id="PF12833">
    <property type="entry name" value="HTH_18"/>
    <property type="match status" value="1"/>
</dbReference>
<dbReference type="CDD" id="cd00082">
    <property type="entry name" value="HisKA"/>
    <property type="match status" value="1"/>
</dbReference>
<dbReference type="CDD" id="cd00156">
    <property type="entry name" value="REC"/>
    <property type="match status" value="1"/>
</dbReference>
<dbReference type="PRINTS" id="PR00344">
    <property type="entry name" value="BCTRLSENSOR"/>
</dbReference>
<evidence type="ECO:0000256" key="3">
    <source>
        <dbReference type="ARBA" id="ARBA00022553"/>
    </source>
</evidence>
<dbReference type="eggNOG" id="COG2205">
    <property type="taxonomic scope" value="Bacteria"/>
</dbReference>
<dbReference type="SMART" id="SM00387">
    <property type="entry name" value="HATPase_c"/>
    <property type="match status" value="1"/>
</dbReference>
<dbReference type="PROSITE" id="PS50110">
    <property type="entry name" value="RESPONSE_REGULATORY"/>
    <property type="match status" value="1"/>
</dbReference>
<dbReference type="Pfam" id="PF02518">
    <property type="entry name" value="HATPase_c"/>
    <property type="match status" value="1"/>
</dbReference>
<dbReference type="Gene3D" id="1.10.287.130">
    <property type="match status" value="1"/>
</dbReference>
<dbReference type="Gene3D" id="1.10.10.60">
    <property type="entry name" value="Homeodomain-like"/>
    <property type="match status" value="1"/>
</dbReference>
<dbReference type="PROSITE" id="PS01124">
    <property type="entry name" value="HTH_ARAC_FAMILY_2"/>
    <property type="match status" value="1"/>
</dbReference>
<evidence type="ECO:0000256" key="7">
    <source>
        <dbReference type="SAM" id="SignalP"/>
    </source>
</evidence>
<proteinExistence type="predicted"/>
<gene>
    <name evidence="11" type="ordered locus">Bache_1381</name>
</gene>